<dbReference type="NCBIfam" id="NF041559">
    <property type="entry name" value="BTH_I2691_fam"/>
    <property type="match status" value="1"/>
</dbReference>
<keyword evidence="1" id="KW-0472">Membrane</keyword>
<dbReference type="RefSeq" id="WP_047195721.1">
    <property type="nucleotide sequence ID" value="NZ_CP011371.1"/>
</dbReference>
<feature type="domain" description="Toxin VasX N-terminal region" evidence="2">
    <location>
        <begin position="6"/>
        <end position="190"/>
    </location>
</feature>
<keyword evidence="1" id="KW-1133">Transmembrane helix</keyword>
<dbReference type="Proteomes" id="UP000035352">
    <property type="component" value="Chromosome"/>
</dbReference>
<dbReference type="InterPro" id="IPR048126">
    <property type="entry name" value="Toxin_VasX"/>
</dbReference>
<evidence type="ECO:0000259" key="2">
    <source>
        <dbReference type="Pfam" id="PF20249"/>
    </source>
</evidence>
<evidence type="ECO:0000313" key="4">
    <source>
        <dbReference type="Proteomes" id="UP000035352"/>
    </source>
</evidence>
<dbReference type="InterPro" id="IPR046864">
    <property type="entry name" value="VasX_N"/>
</dbReference>
<dbReference type="KEGG" id="pbh:AAW51_3638"/>
<protein>
    <recommendedName>
        <fullName evidence="2">Toxin VasX N-terminal region domain-containing protein</fullName>
    </recommendedName>
</protein>
<evidence type="ECO:0000313" key="3">
    <source>
        <dbReference type="EMBL" id="AKJ30329.1"/>
    </source>
</evidence>
<proteinExistence type="predicted"/>
<feature type="transmembrane region" description="Helical" evidence="1">
    <location>
        <begin position="994"/>
        <end position="1015"/>
    </location>
</feature>
<dbReference type="Pfam" id="PF20249">
    <property type="entry name" value="VasX_N"/>
    <property type="match status" value="1"/>
</dbReference>
<dbReference type="OrthoDB" id="8765516at2"/>
<dbReference type="EMBL" id="CP011371">
    <property type="protein sequence ID" value="AKJ30329.1"/>
    <property type="molecule type" value="Genomic_DNA"/>
</dbReference>
<keyword evidence="4" id="KW-1185">Reference proteome</keyword>
<dbReference type="AlphaFoldDB" id="A0A0G3BLL3"/>
<reference evidence="3 4" key="1">
    <citation type="submission" date="2015-05" db="EMBL/GenBank/DDBJ databases">
        <authorList>
            <person name="Tang B."/>
            <person name="Yu Y."/>
        </authorList>
    </citation>
    <scope>NUCLEOTIDE SEQUENCE [LARGE SCALE GENOMIC DNA]</scope>
    <source>
        <strain evidence="3 4">DSM 7029</strain>
    </source>
</reference>
<sequence>MSTETCKACENSGLPILFLYHSAVAKDAAFAPLNAAKLKEHDASVKEVGLPPLKYARYVLRTLRPGMYLHVYHETPPRALKLAAARRQAGGKAGAADPDAAHWEVFRVLPNGALVPEGHPHFVTGEAFACRRDGGSHLLTTVTYRLQDAHAATGLWVAVGANLWDRKLRAQNKMKPEVMQRIDIAKARTAGESYVRPTAQWLAEHVADFALFDLQHAKRNSTSVLAPLSNLEEMLCQRMLALSAGHPLTKGKGFVFPLRDPVGTAEALSDIARARYQQGLDYSYSQRHPLGALAGIEFIRKRVYGVQLATLHEQSPLRSTDLVDAKHRPLIDPAYQREIPSSGEMPQWVRLGTVRLENFQLDRKPGGELPNSARWLQLKGMPQYGIVIAPAADMAQLKAKKSTQKMDRLHKRDEVEQFVSSFKDKIDAYNKLVSQHDEDRAQLLTAAALCTYFRRHFDPSDPNPLGATRTPGIEYMREVSKSLIGWGGVSAGLERAVRKLLLTEDIEGDDGWVWRGLVANDDGLFGTLRSFTGSQAKWWTDEEAKLDKTYDTVKGLLTDADFGPKVSWATGAGAGLSFGIMGAVAGAATHLAFSAAEKLGPAGAVQSVKASAQAAAQKVESATQKAADFFSSKEAALANNVQAWCHQQKLILDGALNKKPPARPLYARVQVTFAEALDLFVDMERQGTTLNEKNRKLKERIQAMPADVRDQKISLDFLTSDVDLQDAKNVRGLAGQAQQIGVNFRGSAGIPVQMLTVDQLGQLYRKAHRFDALKSGVLRLADLVERQTSRMTTGAIKVAVLPGKAAAGAVRGAVDPESRLSIFGAFLQWRLHEVNQGKIEALVERLEKTPNLSPEQREAIEDAIAMTRVGMWDNKCGITGGVAEVVATGASNLRLVGTAALATTTAAVLGACGNVLNATQNFMKAFGKRADGDTPFAIAYAAVGAAYMLAAVGSAGAGVEVAAYWLARRGLLQGSIRGATGIAGTAMRLRGLSFTGWGLVLTVVAFAGEGIVVYFDRTALELWVENCYFGTKPKYRRVGESRPNPEAWESEAKDFESALKKAEADGAASV</sequence>
<accession>A0A0G3BLL3</accession>
<dbReference type="CDD" id="cd20707">
    <property type="entry name" value="MIX_III"/>
    <property type="match status" value="1"/>
</dbReference>
<organism evidence="3 4">
    <name type="scientific">Caldimonas brevitalea</name>
    <dbReference type="NCBI Taxonomy" id="413882"/>
    <lineage>
        <taxon>Bacteria</taxon>
        <taxon>Pseudomonadati</taxon>
        <taxon>Pseudomonadota</taxon>
        <taxon>Betaproteobacteria</taxon>
        <taxon>Burkholderiales</taxon>
        <taxon>Sphaerotilaceae</taxon>
        <taxon>Caldimonas</taxon>
    </lineage>
</organism>
<gene>
    <name evidence="3" type="ORF">AAW51_3638</name>
</gene>
<keyword evidence="1" id="KW-0812">Transmembrane</keyword>
<name>A0A0G3BLL3_9BURK</name>
<evidence type="ECO:0000256" key="1">
    <source>
        <dbReference type="SAM" id="Phobius"/>
    </source>
</evidence>
<feature type="transmembrane region" description="Helical" evidence="1">
    <location>
        <begin position="937"/>
        <end position="967"/>
    </location>
</feature>
<dbReference type="STRING" id="413882.AAW51_3638"/>
<feature type="transmembrane region" description="Helical" evidence="1">
    <location>
        <begin position="895"/>
        <end position="916"/>
    </location>
</feature>